<evidence type="ECO:0000256" key="1">
    <source>
        <dbReference type="SAM" id="MobiDB-lite"/>
    </source>
</evidence>
<comment type="caution">
    <text evidence="2">The sequence shown here is derived from an EMBL/GenBank/DDBJ whole genome shotgun (WGS) entry which is preliminary data.</text>
</comment>
<evidence type="ECO:0000313" key="3">
    <source>
        <dbReference type="Proteomes" id="UP000887226"/>
    </source>
</evidence>
<reference evidence="2" key="1">
    <citation type="journal article" date="2021" name="IMA Fungus">
        <title>Genomic characterization of three marine fungi, including Emericellopsis atlantica sp. nov. with signatures of a generalist lifestyle and marine biomass degradation.</title>
        <authorList>
            <person name="Hagestad O.C."/>
            <person name="Hou L."/>
            <person name="Andersen J.H."/>
            <person name="Hansen E.H."/>
            <person name="Altermark B."/>
            <person name="Li C."/>
            <person name="Kuhnert E."/>
            <person name="Cox R.J."/>
            <person name="Crous P.W."/>
            <person name="Spatafora J.W."/>
            <person name="Lail K."/>
            <person name="Amirebrahimi M."/>
            <person name="Lipzen A."/>
            <person name="Pangilinan J."/>
            <person name="Andreopoulos W."/>
            <person name="Hayes R.D."/>
            <person name="Ng V."/>
            <person name="Grigoriev I.V."/>
            <person name="Jackson S.A."/>
            <person name="Sutton T.D.S."/>
            <person name="Dobson A.D.W."/>
            <person name="Rama T."/>
        </authorList>
    </citation>
    <scope>NUCLEOTIDE SEQUENCE</scope>
    <source>
        <strain evidence="2">TRa3180A</strain>
    </source>
</reference>
<name>A0A9P7YZ00_9HELO</name>
<feature type="region of interest" description="Disordered" evidence="1">
    <location>
        <begin position="1"/>
        <end position="110"/>
    </location>
</feature>
<accession>A0A9P7YZ00</accession>
<protein>
    <submittedName>
        <fullName evidence="2">UV-induced protein uvi15</fullName>
    </submittedName>
</protein>
<feature type="compositionally biased region" description="Polar residues" evidence="1">
    <location>
        <begin position="23"/>
        <end position="40"/>
    </location>
</feature>
<dbReference type="Proteomes" id="UP000887226">
    <property type="component" value="Unassembled WGS sequence"/>
</dbReference>
<evidence type="ECO:0000313" key="2">
    <source>
        <dbReference type="EMBL" id="KAG9241982.1"/>
    </source>
</evidence>
<feature type="compositionally biased region" description="Pro residues" evidence="1">
    <location>
        <begin position="1"/>
        <end position="11"/>
    </location>
</feature>
<sequence length="132" mass="14566">MSKYEAPPPQYNQPSSPAPAHTSPYQGNGYPSNVGQQQYGSPDPQEYQQQQNYGPPQQHQQGYGPPQGYQQQQQWPQQGYPQQGYQQYGGGPQYGQQGQFVQQRRNDDSPTTGILAACAGALACCCCLDCLF</sequence>
<feature type="compositionally biased region" description="Low complexity" evidence="1">
    <location>
        <begin position="94"/>
        <end position="103"/>
    </location>
</feature>
<feature type="compositionally biased region" description="Low complexity" evidence="1">
    <location>
        <begin position="44"/>
        <end position="86"/>
    </location>
</feature>
<organism evidence="2 3">
    <name type="scientific">Calycina marina</name>
    <dbReference type="NCBI Taxonomy" id="1763456"/>
    <lineage>
        <taxon>Eukaryota</taxon>
        <taxon>Fungi</taxon>
        <taxon>Dikarya</taxon>
        <taxon>Ascomycota</taxon>
        <taxon>Pezizomycotina</taxon>
        <taxon>Leotiomycetes</taxon>
        <taxon>Helotiales</taxon>
        <taxon>Pezizellaceae</taxon>
        <taxon>Calycina</taxon>
    </lineage>
</organism>
<proteinExistence type="predicted"/>
<dbReference type="EMBL" id="MU254129">
    <property type="protein sequence ID" value="KAG9241982.1"/>
    <property type="molecule type" value="Genomic_DNA"/>
</dbReference>
<dbReference type="AlphaFoldDB" id="A0A9P7YZ00"/>
<keyword evidence="3" id="KW-1185">Reference proteome</keyword>
<gene>
    <name evidence="2" type="ORF">BJ878DRAFT_544699</name>
</gene>